<dbReference type="AlphaFoldDB" id="A0A830EQ75"/>
<sequence>MFDQENPTIQRQLVFESLFSELSQFRRGVHIDKMAQALLKEETDRKHLVGILRGGEKAVFYQEDRREIVAIPFNKHGTQNRFAESLWRQKTSETVWEHKIRQRLVWLHPRYR</sequence>
<evidence type="ECO:0000313" key="2">
    <source>
        <dbReference type="Proteomes" id="UP000614221"/>
    </source>
</evidence>
<evidence type="ECO:0000313" key="1">
    <source>
        <dbReference type="EMBL" id="GGK79768.1"/>
    </source>
</evidence>
<proteinExistence type="predicted"/>
<accession>A0A830EQ75</accession>
<organism evidence="1 2">
    <name type="scientific">Haloarcula sebkhae</name>
    <dbReference type="NCBI Taxonomy" id="932660"/>
    <lineage>
        <taxon>Archaea</taxon>
        <taxon>Methanobacteriati</taxon>
        <taxon>Methanobacteriota</taxon>
        <taxon>Stenosarchaea group</taxon>
        <taxon>Halobacteria</taxon>
        <taxon>Halobacteriales</taxon>
        <taxon>Haloarculaceae</taxon>
        <taxon>Haloarcula</taxon>
    </lineage>
</organism>
<name>A0A830EQ75_9EURY</name>
<dbReference type="EMBL" id="BMPD01000007">
    <property type="protein sequence ID" value="GGK79768.1"/>
    <property type="molecule type" value="Genomic_DNA"/>
</dbReference>
<gene>
    <name evidence="1" type="ORF">GCM10009067_35140</name>
</gene>
<dbReference type="Proteomes" id="UP000614221">
    <property type="component" value="Unassembled WGS sequence"/>
</dbReference>
<reference evidence="1" key="1">
    <citation type="journal article" date="2014" name="Int. J. Syst. Evol. Microbiol.">
        <title>Complete genome sequence of Corynebacterium casei LMG S-19264T (=DSM 44701T), isolated from a smear-ripened cheese.</title>
        <authorList>
            <consortium name="US DOE Joint Genome Institute (JGI-PGF)"/>
            <person name="Walter F."/>
            <person name="Albersmeier A."/>
            <person name="Kalinowski J."/>
            <person name="Ruckert C."/>
        </authorList>
    </citation>
    <scope>NUCLEOTIDE SEQUENCE</scope>
    <source>
        <strain evidence="1">JCM 19018</strain>
    </source>
</reference>
<comment type="caution">
    <text evidence="1">The sequence shown here is derived from an EMBL/GenBank/DDBJ whole genome shotgun (WGS) entry which is preliminary data.</text>
</comment>
<reference evidence="1" key="2">
    <citation type="submission" date="2020-09" db="EMBL/GenBank/DDBJ databases">
        <authorList>
            <person name="Sun Q."/>
            <person name="Ohkuma M."/>
        </authorList>
    </citation>
    <scope>NUCLEOTIDE SEQUENCE</scope>
    <source>
        <strain evidence="1">JCM 19018</strain>
    </source>
</reference>
<protein>
    <submittedName>
        <fullName evidence="1">Uncharacterized protein</fullName>
    </submittedName>
</protein>
<dbReference type="RefSeq" id="WP_188979918.1">
    <property type="nucleotide sequence ID" value="NZ_BMPD01000007.1"/>
</dbReference>